<reference evidence="2" key="1">
    <citation type="submission" date="2022-01" db="EMBL/GenBank/DDBJ databases">
        <authorList>
            <person name="Braso-Vives M."/>
        </authorList>
    </citation>
    <scope>NUCLEOTIDE SEQUENCE</scope>
</reference>
<evidence type="ECO:0000256" key="1">
    <source>
        <dbReference type="SAM" id="MobiDB-lite"/>
    </source>
</evidence>
<feature type="region of interest" description="Disordered" evidence="1">
    <location>
        <begin position="595"/>
        <end position="654"/>
    </location>
</feature>
<protein>
    <submittedName>
        <fullName evidence="2">Hypp8007 protein</fullName>
    </submittedName>
</protein>
<feature type="region of interest" description="Disordered" evidence="1">
    <location>
        <begin position="322"/>
        <end position="558"/>
    </location>
</feature>
<feature type="compositionally biased region" description="Basic and acidic residues" evidence="1">
    <location>
        <begin position="460"/>
        <end position="473"/>
    </location>
</feature>
<evidence type="ECO:0000313" key="3">
    <source>
        <dbReference type="Proteomes" id="UP000838412"/>
    </source>
</evidence>
<accession>A0A8K0EEC7</accession>
<proteinExistence type="predicted"/>
<feature type="compositionally biased region" description="Basic and acidic residues" evidence="1">
    <location>
        <begin position="374"/>
        <end position="387"/>
    </location>
</feature>
<organism evidence="2 3">
    <name type="scientific">Branchiostoma lanceolatum</name>
    <name type="common">Common lancelet</name>
    <name type="synonym">Amphioxus lanceolatum</name>
    <dbReference type="NCBI Taxonomy" id="7740"/>
    <lineage>
        <taxon>Eukaryota</taxon>
        <taxon>Metazoa</taxon>
        <taxon>Chordata</taxon>
        <taxon>Cephalochordata</taxon>
        <taxon>Leptocardii</taxon>
        <taxon>Amphioxiformes</taxon>
        <taxon>Branchiostomatidae</taxon>
        <taxon>Branchiostoma</taxon>
    </lineage>
</organism>
<keyword evidence="3" id="KW-1185">Reference proteome</keyword>
<feature type="compositionally biased region" description="Polar residues" evidence="1">
    <location>
        <begin position="623"/>
        <end position="640"/>
    </location>
</feature>
<dbReference type="InterPro" id="IPR035897">
    <property type="entry name" value="Toll_tir_struct_dom_sf"/>
</dbReference>
<dbReference type="EMBL" id="OV696701">
    <property type="protein sequence ID" value="CAH1247778.1"/>
    <property type="molecule type" value="Genomic_DNA"/>
</dbReference>
<dbReference type="CDD" id="cd01670">
    <property type="entry name" value="Death"/>
    <property type="match status" value="1"/>
</dbReference>
<dbReference type="Gene3D" id="3.40.50.10140">
    <property type="entry name" value="Toll/interleukin-1 receptor homology (TIR) domain"/>
    <property type="match status" value="1"/>
</dbReference>
<gene>
    <name evidence="2" type="primary">Hypp8007</name>
    <name evidence="2" type="ORF">BLAG_LOCUS9350</name>
</gene>
<feature type="compositionally biased region" description="Acidic residues" evidence="1">
    <location>
        <begin position="600"/>
        <end position="619"/>
    </location>
</feature>
<evidence type="ECO:0000313" key="2">
    <source>
        <dbReference type="EMBL" id="CAH1247778.1"/>
    </source>
</evidence>
<dbReference type="AlphaFoldDB" id="A0A8K0EEC7"/>
<sequence>MANNGPTNPNGSFIYDTAVYYDESDPRKSDIQTYRDKLEHNKWGFSVCDPHRDGHGEQMKRFKQSFLDSRHAVVFLSPDVLKRMNENLEDGVEFRMGTFLARILESYDTKMKRRLIPVMFGTEEGSFQKPFLLSDFSILCPEKRGFHRHLYRSLSKLPGPNTITQRQIRQGVDTMGRQRYTDRAVTEVATGLEIPEEVLEDIKQEYGGHKAMLIETIECWRLRHGPEATVAILDRVLEMSATSTPLQVADLPPQSMVRTQVTQEPPSITPIQRQTTTCEVQRNAEGTSEAPDTVDENLTVNSEEAQLHELELLSESDAVNNATQAHNSDENELTETEGPQLSPEPEVDNNVAEPPETSEENLSDGAEGSQLVHLEQEVQRNADETDKAPNTAENLTVNSEEAQPHESAVNNATEGHNSDEGELTETEGARLSPEPEVDNNAAQPPETTERNLSDGAEGSHLVHLEQELQRNADETDEAPNTAENLTVQAEEAQPHESEVDNNAAEPPEVTEENLSDGAEGSQIVHLEQVVNVEADNNAAKPPETSEEKLSDGAEGSQLIPLEQGTRNVIVNYNIRNIYITNTEMVQVGDSNSIQVSQTDVGEENLEEEEEEDGTPDVEEATAAGSQQGTASDTSNDQNTDWPVDMQQFEEDCKK</sequence>
<name>A0A8K0EEC7_BRALA</name>
<dbReference type="Proteomes" id="UP000838412">
    <property type="component" value="Chromosome 16"/>
</dbReference>
<dbReference type="OrthoDB" id="10328274at2759"/>
<feature type="compositionally biased region" description="Polar residues" evidence="1">
    <location>
        <begin position="391"/>
        <end position="401"/>
    </location>
</feature>